<proteinExistence type="inferred from homology"/>
<keyword evidence="7" id="KW-0813">Transport</keyword>
<gene>
    <name evidence="9" type="ORF">SAMN05444358_10711</name>
</gene>
<organism evidence="9 10">
    <name type="scientific">Ruegeria halocynthiae</name>
    <dbReference type="NCBI Taxonomy" id="985054"/>
    <lineage>
        <taxon>Bacteria</taxon>
        <taxon>Pseudomonadati</taxon>
        <taxon>Pseudomonadota</taxon>
        <taxon>Alphaproteobacteria</taxon>
        <taxon>Rhodobacterales</taxon>
        <taxon>Roseobacteraceae</taxon>
        <taxon>Ruegeria</taxon>
    </lineage>
</organism>
<evidence type="ECO:0000256" key="2">
    <source>
        <dbReference type="ARBA" id="ARBA00005811"/>
    </source>
</evidence>
<dbReference type="GO" id="GO:0022857">
    <property type="term" value="F:transmembrane transporter activity"/>
    <property type="evidence" value="ECO:0007669"/>
    <property type="project" value="InterPro"/>
</dbReference>
<dbReference type="InterPro" id="IPR003400">
    <property type="entry name" value="ExbD"/>
</dbReference>
<evidence type="ECO:0000256" key="6">
    <source>
        <dbReference type="ARBA" id="ARBA00023136"/>
    </source>
</evidence>
<dbReference type="RefSeq" id="WP_074737796.1">
    <property type="nucleotide sequence ID" value="NZ_FNNP01000007.1"/>
</dbReference>
<protein>
    <submittedName>
        <fullName evidence="9">Biopolymer transport protein ExbD</fullName>
    </submittedName>
</protein>
<dbReference type="OrthoDB" id="8479787at2"/>
<dbReference type="GO" id="GO:0005886">
    <property type="term" value="C:plasma membrane"/>
    <property type="evidence" value="ECO:0007669"/>
    <property type="project" value="UniProtKB-SubCell"/>
</dbReference>
<dbReference type="EMBL" id="FNNP01000007">
    <property type="protein sequence ID" value="SDX53402.1"/>
    <property type="molecule type" value="Genomic_DNA"/>
</dbReference>
<keyword evidence="3" id="KW-1003">Cell membrane</keyword>
<dbReference type="STRING" id="985054.SAMN05444358_10711"/>
<accession>A0A1H3CGR3</accession>
<evidence type="ECO:0000256" key="3">
    <source>
        <dbReference type="ARBA" id="ARBA00022475"/>
    </source>
</evidence>
<evidence type="ECO:0000256" key="5">
    <source>
        <dbReference type="ARBA" id="ARBA00022989"/>
    </source>
</evidence>
<keyword evidence="7" id="KW-0653">Protein transport</keyword>
<name>A0A1H3CGR3_9RHOB</name>
<dbReference type="Pfam" id="PF02472">
    <property type="entry name" value="ExbD"/>
    <property type="match status" value="1"/>
</dbReference>
<feature type="transmembrane region" description="Helical" evidence="8">
    <location>
        <begin position="20"/>
        <end position="38"/>
    </location>
</feature>
<comment type="subcellular location">
    <subcellularLocation>
        <location evidence="1">Cell membrane</location>
        <topology evidence="1">Single-pass membrane protein</topology>
    </subcellularLocation>
    <subcellularLocation>
        <location evidence="7">Cell membrane</location>
        <topology evidence="7">Single-pass type II membrane protein</topology>
    </subcellularLocation>
</comment>
<evidence type="ECO:0000256" key="7">
    <source>
        <dbReference type="RuleBase" id="RU003879"/>
    </source>
</evidence>
<keyword evidence="5 8" id="KW-1133">Transmembrane helix</keyword>
<dbReference type="GO" id="GO:0015031">
    <property type="term" value="P:protein transport"/>
    <property type="evidence" value="ECO:0007669"/>
    <property type="project" value="UniProtKB-KW"/>
</dbReference>
<evidence type="ECO:0000256" key="1">
    <source>
        <dbReference type="ARBA" id="ARBA00004162"/>
    </source>
</evidence>
<sequence length="125" mass="13800">MIRYVRPNRKRDSTIPLINVVFLMLIFFLIAGTVAPPLDPELQLVDTSELEGREPPDALVLKADGVLSFRGAQTDPETFMASRDQGPVRIVPDRNASGQRLMEVTGDLRRHGASSVFLVTAQALK</sequence>
<evidence type="ECO:0000256" key="4">
    <source>
        <dbReference type="ARBA" id="ARBA00022692"/>
    </source>
</evidence>
<reference evidence="10" key="1">
    <citation type="submission" date="2016-10" db="EMBL/GenBank/DDBJ databases">
        <authorList>
            <person name="Varghese N."/>
            <person name="Submissions S."/>
        </authorList>
    </citation>
    <scope>NUCLEOTIDE SEQUENCE [LARGE SCALE GENOMIC DNA]</scope>
    <source>
        <strain evidence="10">DSM 27839</strain>
    </source>
</reference>
<keyword evidence="6 8" id="KW-0472">Membrane</keyword>
<evidence type="ECO:0000256" key="8">
    <source>
        <dbReference type="SAM" id="Phobius"/>
    </source>
</evidence>
<evidence type="ECO:0000313" key="9">
    <source>
        <dbReference type="EMBL" id="SDX53402.1"/>
    </source>
</evidence>
<dbReference type="AlphaFoldDB" id="A0A1H3CGR3"/>
<keyword evidence="4 7" id="KW-0812">Transmembrane</keyword>
<dbReference type="Proteomes" id="UP000183400">
    <property type="component" value="Unassembled WGS sequence"/>
</dbReference>
<comment type="similarity">
    <text evidence="2 7">Belongs to the ExbD/TolR family.</text>
</comment>
<evidence type="ECO:0000313" key="10">
    <source>
        <dbReference type="Proteomes" id="UP000183400"/>
    </source>
</evidence>
<keyword evidence="10" id="KW-1185">Reference proteome</keyword>